<evidence type="ECO:0000259" key="2">
    <source>
        <dbReference type="PROSITE" id="PS50234"/>
    </source>
</evidence>
<feature type="region of interest" description="Disordered" evidence="1">
    <location>
        <begin position="749"/>
        <end position="776"/>
    </location>
</feature>
<dbReference type="PANTHER" id="PTHR45737">
    <property type="entry name" value="VON WILLEBRAND FACTOR A DOMAIN-CONTAINING PROTEIN 5A"/>
    <property type="match status" value="1"/>
</dbReference>
<dbReference type="InterPro" id="IPR013694">
    <property type="entry name" value="VIT"/>
</dbReference>
<feature type="compositionally biased region" description="Basic and acidic residues" evidence="1">
    <location>
        <begin position="758"/>
        <end position="770"/>
    </location>
</feature>
<feature type="region of interest" description="Disordered" evidence="1">
    <location>
        <begin position="640"/>
        <end position="690"/>
    </location>
</feature>
<feature type="compositionally biased region" description="Basic and acidic residues" evidence="1">
    <location>
        <begin position="643"/>
        <end position="652"/>
    </location>
</feature>
<comment type="caution">
    <text evidence="4">The sequence shown here is derived from an EMBL/GenBank/DDBJ whole genome shotgun (WGS) entry which is preliminary data.</text>
</comment>
<feature type="domain" description="VWFA" evidence="2">
    <location>
        <begin position="279"/>
        <end position="455"/>
    </location>
</feature>
<feature type="region of interest" description="Disordered" evidence="1">
    <location>
        <begin position="707"/>
        <end position="736"/>
    </location>
</feature>
<dbReference type="SMART" id="SM00327">
    <property type="entry name" value="VWA"/>
    <property type="match status" value="1"/>
</dbReference>
<name>A0ABR3G0L9_9AGAR</name>
<dbReference type="SUPFAM" id="SSF53300">
    <property type="entry name" value="vWA-like"/>
    <property type="match status" value="1"/>
</dbReference>
<dbReference type="InterPro" id="IPR002035">
    <property type="entry name" value="VWF_A"/>
</dbReference>
<dbReference type="PROSITE" id="PS51468">
    <property type="entry name" value="VIT"/>
    <property type="match status" value="1"/>
</dbReference>
<feature type="compositionally biased region" description="Basic and acidic residues" evidence="1">
    <location>
        <begin position="727"/>
        <end position="736"/>
    </location>
</feature>
<feature type="compositionally biased region" description="Low complexity" evidence="1">
    <location>
        <begin position="712"/>
        <end position="726"/>
    </location>
</feature>
<keyword evidence="5" id="KW-1185">Reference proteome</keyword>
<gene>
    <name evidence="4" type="ORF">V5O48_000640</name>
</gene>
<evidence type="ECO:0000259" key="3">
    <source>
        <dbReference type="PROSITE" id="PS51468"/>
    </source>
</evidence>
<organism evidence="4 5">
    <name type="scientific">Marasmius crinis-equi</name>
    <dbReference type="NCBI Taxonomy" id="585013"/>
    <lineage>
        <taxon>Eukaryota</taxon>
        <taxon>Fungi</taxon>
        <taxon>Dikarya</taxon>
        <taxon>Basidiomycota</taxon>
        <taxon>Agaricomycotina</taxon>
        <taxon>Agaricomycetes</taxon>
        <taxon>Agaricomycetidae</taxon>
        <taxon>Agaricales</taxon>
        <taxon>Marasmiineae</taxon>
        <taxon>Marasmiaceae</taxon>
        <taxon>Marasmius</taxon>
    </lineage>
</organism>
<dbReference type="SMART" id="SM00609">
    <property type="entry name" value="VIT"/>
    <property type="match status" value="1"/>
</dbReference>
<sequence length="910" mass="100142">MTPASGIVHNSAVPGNHVYLPVEEVRAEVLIIDVSARVTLIQIFSNSSDHPTSRAVYYFPVPADAAVCGFEMSLGDGRVIRATCKEKTQAREDFEAALLQGKQASMLEWVTDDVFTISVGSIPAHETIKTKLIYVMNLLNQDVDEVRFQLPSHVGERYGDLPQQLVGASSSSSSTRIRINVDVQTSGTIRSIFSPTHGESISITPYSTHLNRPSRRRSTIKFRSREYLDRDFILIVHADKLDAPRCFAELEGNPQHKATLALQFTLIPKFNLPPIQSQEYIFVIDRSGSMDGSRIEQAKRTLAMLIRMLPTERTTFNIFSFGHECIGMWDRSVAYTQQTLDFATTQIENMKADFGGTKIQNALEVAIASRRGSTPTAMFILTDGEVWDDAEMADRIVSSVQSLSTPTNAQLKINVLGIGSGVSTQMCQDIARAGNGVCLFAIEAEDIFVSCIRLLGAGRTPHVKDVSIDWGVSTAYLASAVSSSVNFSSHQTRTVRIRPPPLLQQAPTRIEGSIHAGTRMVIFAILSLKKATVPKEVTLRGRLDGLTQPFEITIPIRGVQLKDADTRLPTLIHVLAASRLIDEHDKNRAPLPSPVDTLPIPPAERQLRKAAIVQLGETYQIATRFTSFVAIDGGQDDAQGLRSRSDFGDLSHSETPLSLALEPRNDADPVLPLRPPISPTSSLNGDDDPWVDVAQEALSPISLSAAVPGAWPARPSRSSTSTNTNSAKDEGYESDRTFTTISSLESYSSHWSEWSDDEPSRPLSDEDARIKRAPSPLLLPRRLAPESVRQRLAQQQPQPLSRPYHPLDLSRRPIGREIFDIATLQLHDGSYPLNDLLRAQVGGPAVDEFTRITPAISPAVWATALAVAFISNHLVQRRELSNDITLKSREYLKAVPGSDDLIRRARGLVR</sequence>
<dbReference type="PROSITE" id="PS50234">
    <property type="entry name" value="VWFA"/>
    <property type="match status" value="1"/>
</dbReference>
<dbReference type="Proteomes" id="UP001465976">
    <property type="component" value="Unassembled WGS sequence"/>
</dbReference>
<proteinExistence type="predicted"/>
<dbReference type="InterPro" id="IPR036465">
    <property type="entry name" value="vWFA_dom_sf"/>
</dbReference>
<dbReference type="Gene3D" id="3.40.50.410">
    <property type="entry name" value="von Willebrand factor, type A domain"/>
    <property type="match status" value="1"/>
</dbReference>
<dbReference type="EMBL" id="JBAHYK010000011">
    <property type="protein sequence ID" value="KAL0581376.1"/>
    <property type="molecule type" value="Genomic_DNA"/>
</dbReference>
<evidence type="ECO:0000313" key="5">
    <source>
        <dbReference type="Proteomes" id="UP001465976"/>
    </source>
</evidence>
<dbReference type="PANTHER" id="PTHR45737:SF6">
    <property type="entry name" value="VON WILLEBRAND FACTOR A DOMAIN-CONTAINING PROTEIN 5A"/>
    <property type="match status" value="1"/>
</dbReference>
<accession>A0ABR3G0L9</accession>
<reference evidence="4 5" key="1">
    <citation type="submission" date="2024-02" db="EMBL/GenBank/DDBJ databases">
        <title>A draft genome for the cacao thread blight pathogen Marasmius crinis-equi.</title>
        <authorList>
            <person name="Cohen S.P."/>
            <person name="Baruah I.K."/>
            <person name="Amoako-Attah I."/>
            <person name="Bukari Y."/>
            <person name="Meinhardt L.W."/>
            <person name="Bailey B.A."/>
        </authorList>
    </citation>
    <scope>NUCLEOTIDE SEQUENCE [LARGE SCALE GENOMIC DNA]</scope>
    <source>
        <strain evidence="4 5">GH-76</strain>
    </source>
</reference>
<feature type="region of interest" description="Disordered" evidence="1">
    <location>
        <begin position="788"/>
        <end position="807"/>
    </location>
</feature>
<protein>
    <submittedName>
        <fullName evidence="4">Uncharacterized protein</fullName>
    </submittedName>
</protein>
<dbReference type="Pfam" id="PF13768">
    <property type="entry name" value="VWA_3"/>
    <property type="match status" value="1"/>
</dbReference>
<evidence type="ECO:0000313" key="4">
    <source>
        <dbReference type="EMBL" id="KAL0581376.1"/>
    </source>
</evidence>
<feature type="compositionally biased region" description="Low complexity" evidence="1">
    <location>
        <begin position="790"/>
        <end position="803"/>
    </location>
</feature>
<evidence type="ECO:0000256" key="1">
    <source>
        <dbReference type="SAM" id="MobiDB-lite"/>
    </source>
</evidence>
<dbReference type="Pfam" id="PF08487">
    <property type="entry name" value="VIT"/>
    <property type="match status" value="1"/>
</dbReference>
<feature type="domain" description="VIT" evidence="3">
    <location>
        <begin position="6"/>
        <end position="136"/>
    </location>
</feature>